<dbReference type="Pfam" id="PF05721">
    <property type="entry name" value="PhyH"/>
    <property type="match status" value="1"/>
</dbReference>
<evidence type="ECO:0000313" key="3">
    <source>
        <dbReference type="Proteomes" id="UP000198844"/>
    </source>
</evidence>
<dbReference type="GO" id="GO:0005506">
    <property type="term" value="F:iron ion binding"/>
    <property type="evidence" value="ECO:0007669"/>
    <property type="project" value="UniProtKB-ARBA"/>
</dbReference>
<proteinExistence type="predicted"/>
<organism evidence="2 3">
    <name type="scientific">Paraburkholderia aspalathi</name>
    <dbReference type="NCBI Taxonomy" id="1324617"/>
    <lineage>
        <taxon>Bacteria</taxon>
        <taxon>Pseudomonadati</taxon>
        <taxon>Pseudomonadota</taxon>
        <taxon>Betaproteobacteria</taxon>
        <taxon>Burkholderiales</taxon>
        <taxon>Burkholderiaceae</taxon>
        <taxon>Paraburkholderia</taxon>
    </lineage>
</organism>
<dbReference type="GO" id="GO:0016706">
    <property type="term" value="F:2-oxoglutarate-dependent dioxygenase activity"/>
    <property type="evidence" value="ECO:0007669"/>
    <property type="project" value="UniProtKB-ARBA"/>
</dbReference>
<evidence type="ECO:0000313" key="2">
    <source>
        <dbReference type="EMBL" id="SFU20806.1"/>
    </source>
</evidence>
<dbReference type="InterPro" id="IPR008775">
    <property type="entry name" value="Phytyl_CoA_dOase-like"/>
</dbReference>
<dbReference type="PANTHER" id="PTHR20883">
    <property type="entry name" value="PHYTANOYL-COA DIOXYGENASE DOMAIN CONTAINING 1"/>
    <property type="match status" value="1"/>
</dbReference>
<dbReference type="OrthoDB" id="9796766at2"/>
<dbReference type="EMBL" id="FPBH01000015">
    <property type="protein sequence ID" value="SFU20806.1"/>
    <property type="molecule type" value="Genomic_DNA"/>
</dbReference>
<gene>
    <name evidence="2" type="ORF">SAMN05192563_1015105</name>
</gene>
<keyword evidence="2" id="KW-0560">Oxidoreductase</keyword>
<dbReference type="AlphaFoldDB" id="A0A1I7EA12"/>
<sequence>MSVNIPSLPSTASVDDAVAAIMDAGGVIIENFLSESLLQKLKIDLDRILADTPTGTDHEFAGTKTRRASALFARTKYMTDVALHPTFKGAAEKILRSKLVYGWMGSERVEQVPDIRIGVTQVIQIGPGEGGQPLHRDDFAFLWQHTPTSGEARVQVMVAITDFTADNGATLVIPGSHRWDDERMPTREETIPAAMKAGSALIWVGSVYHAGGSNKTDQPRTGLTMTFDLAQVRQEENMYLALPVEVVKTFSEEMQKLLGWSWIPSSKMGFVEIGGEMRSPIELLQGKQVSGVHPSPLLTLK</sequence>
<dbReference type="Proteomes" id="UP000198844">
    <property type="component" value="Unassembled WGS sequence"/>
</dbReference>
<reference evidence="2 3" key="1">
    <citation type="submission" date="2016-10" db="EMBL/GenBank/DDBJ databases">
        <authorList>
            <person name="de Groot N.N."/>
        </authorList>
    </citation>
    <scope>NUCLEOTIDE SEQUENCE [LARGE SCALE GENOMIC DNA]</scope>
    <source>
        <strain evidence="2 3">LMG 27731</strain>
    </source>
</reference>
<comment type="cofactor">
    <cofactor evidence="1">
        <name>Fe(2+)</name>
        <dbReference type="ChEBI" id="CHEBI:29033"/>
    </cofactor>
</comment>
<evidence type="ECO:0000256" key="1">
    <source>
        <dbReference type="ARBA" id="ARBA00001954"/>
    </source>
</evidence>
<dbReference type="Gene3D" id="2.60.120.620">
    <property type="entry name" value="q2cbj1_9rhob like domain"/>
    <property type="match status" value="1"/>
</dbReference>
<dbReference type="RefSeq" id="WP_093638091.1">
    <property type="nucleotide sequence ID" value="NZ_FPBH01000015.1"/>
</dbReference>
<dbReference type="PANTHER" id="PTHR20883:SF48">
    <property type="entry name" value="ECTOINE DIOXYGENASE"/>
    <property type="match status" value="1"/>
</dbReference>
<accession>A0A1I7EA12</accession>
<keyword evidence="2" id="KW-0223">Dioxygenase</keyword>
<name>A0A1I7EA12_9BURK</name>
<dbReference type="SUPFAM" id="SSF51197">
    <property type="entry name" value="Clavaminate synthase-like"/>
    <property type="match status" value="1"/>
</dbReference>
<protein>
    <submittedName>
        <fullName evidence="2">Phytanoyl-CoA dioxygenase (PhyH)</fullName>
    </submittedName>
</protein>